<evidence type="ECO:0000256" key="1">
    <source>
        <dbReference type="SAM" id="SignalP"/>
    </source>
</evidence>
<evidence type="ECO:0000313" key="2">
    <source>
        <dbReference type="EMBL" id="CAI5440217.1"/>
    </source>
</evidence>
<dbReference type="EMBL" id="CANHGI010000001">
    <property type="protein sequence ID" value="CAI5440217.1"/>
    <property type="molecule type" value="Genomic_DNA"/>
</dbReference>
<gene>
    <name evidence="2" type="ORF">CAMP_LOCUS2854</name>
</gene>
<proteinExistence type="predicted"/>
<comment type="caution">
    <text evidence="2">The sequence shown here is derived from an EMBL/GenBank/DDBJ whole genome shotgun (WGS) entry which is preliminary data.</text>
</comment>
<protein>
    <recommendedName>
        <fullName evidence="4">DUF38 domain-containing protein</fullName>
    </recommendedName>
</protein>
<feature type="signal peptide" evidence="1">
    <location>
        <begin position="1"/>
        <end position="18"/>
    </location>
</feature>
<evidence type="ECO:0000313" key="3">
    <source>
        <dbReference type="Proteomes" id="UP001152747"/>
    </source>
</evidence>
<keyword evidence="3" id="KW-1185">Reference proteome</keyword>
<sequence length="165" mass="19269">MLIFPAVFFFLISQSIQDYDPIQLAKSFLENFEKGDQTNDAQLIYPLFNKSMNIYCQEFTDPLSDPSILSKIYEFQNNQTIIVLKNAWIETENGIGNLIFVTSLRHQKIGNSTVIEYDIRFLSKKIGKNWKVVAIQIREADYYKEKWNILINLIRTNDVTDNSDL</sequence>
<accession>A0A9P1IBG5</accession>
<dbReference type="AlphaFoldDB" id="A0A9P1IBG5"/>
<organism evidence="2 3">
    <name type="scientific">Caenorhabditis angaria</name>
    <dbReference type="NCBI Taxonomy" id="860376"/>
    <lineage>
        <taxon>Eukaryota</taxon>
        <taxon>Metazoa</taxon>
        <taxon>Ecdysozoa</taxon>
        <taxon>Nematoda</taxon>
        <taxon>Chromadorea</taxon>
        <taxon>Rhabditida</taxon>
        <taxon>Rhabditina</taxon>
        <taxon>Rhabditomorpha</taxon>
        <taxon>Rhabditoidea</taxon>
        <taxon>Rhabditidae</taxon>
        <taxon>Peloderinae</taxon>
        <taxon>Caenorhabditis</taxon>
    </lineage>
</organism>
<feature type="chain" id="PRO_5040409127" description="DUF38 domain-containing protein" evidence="1">
    <location>
        <begin position="19"/>
        <end position="165"/>
    </location>
</feature>
<name>A0A9P1IBG5_9PELO</name>
<dbReference type="Proteomes" id="UP001152747">
    <property type="component" value="Unassembled WGS sequence"/>
</dbReference>
<keyword evidence="1" id="KW-0732">Signal</keyword>
<reference evidence="2" key="1">
    <citation type="submission" date="2022-11" db="EMBL/GenBank/DDBJ databases">
        <authorList>
            <person name="Kikuchi T."/>
        </authorList>
    </citation>
    <scope>NUCLEOTIDE SEQUENCE</scope>
    <source>
        <strain evidence="2">PS1010</strain>
    </source>
</reference>
<evidence type="ECO:0008006" key="4">
    <source>
        <dbReference type="Google" id="ProtNLM"/>
    </source>
</evidence>